<accession>A0A1X7HLS6</accession>
<dbReference type="EMBL" id="FXAK01000009">
    <property type="protein sequence ID" value="SMF89057.1"/>
    <property type="molecule type" value="Genomic_DNA"/>
</dbReference>
<reference evidence="1 2" key="1">
    <citation type="submission" date="2017-04" db="EMBL/GenBank/DDBJ databases">
        <authorList>
            <person name="Afonso C.L."/>
            <person name="Miller P.J."/>
            <person name="Scott M.A."/>
            <person name="Spackman E."/>
            <person name="Goraichik I."/>
            <person name="Dimitrov K.M."/>
            <person name="Suarez D.L."/>
            <person name="Swayne D.E."/>
        </authorList>
    </citation>
    <scope>NUCLEOTIDE SEQUENCE [LARGE SCALE GENOMIC DNA]</scope>
    <source>
        <strain evidence="1 2">A2P</strain>
    </source>
</reference>
<protein>
    <submittedName>
        <fullName evidence="1">Uncharacterized protein</fullName>
    </submittedName>
</protein>
<gene>
    <name evidence="1" type="ORF">SAMN02982917_6598</name>
</gene>
<evidence type="ECO:0000313" key="1">
    <source>
        <dbReference type="EMBL" id="SMF89057.1"/>
    </source>
</evidence>
<proteinExistence type="predicted"/>
<evidence type="ECO:0000313" key="2">
    <source>
        <dbReference type="Proteomes" id="UP000192936"/>
    </source>
</evidence>
<sequence>MSVSNFQSGTDKVQLTGTAWTGADKNGDAALASATNGVSMTNELVSLSSPVTSIMTCLFIEPSAR</sequence>
<dbReference type="Proteomes" id="UP000192936">
    <property type="component" value="Unassembled WGS sequence"/>
</dbReference>
<dbReference type="RefSeq" id="WP_167393402.1">
    <property type="nucleotide sequence ID" value="NZ_FXAK01000009.1"/>
</dbReference>
<organism evidence="1 2">
    <name type="scientific">Azospirillum oryzae</name>
    <dbReference type="NCBI Taxonomy" id="286727"/>
    <lineage>
        <taxon>Bacteria</taxon>
        <taxon>Pseudomonadati</taxon>
        <taxon>Pseudomonadota</taxon>
        <taxon>Alphaproteobacteria</taxon>
        <taxon>Rhodospirillales</taxon>
        <taxon>Azospirillaceae</taxon>
        <taxon>Azospirillum</taxon>
    </lineage>
</organism>
<dbReference type="AlphaFoldDB" id="A0A1X7HLS6"/>
<name>A0A1X7HLS6_9PROT</name>